<name>A0A8B8IX74_VANTA</name>
<dbReference type="GeneID" id="113404896"/>
<evidence type="ECO:0000256" key="1">
    <source>
        <dbReference type="SAM" id="SignalP"/>
    </source>
</evidence>
<dbReference type="AlphaFoldDB" id="A0A8B8IX74"/>
<dbReference type="Gene3D" id="2.170.15.10">
    <property type="entry name" value="Proaerolysin, chain A, domain 3"/>
    <property type="match status" value="1"/>
</dbReference>
<evidence type="ECO:0000313" key="2">
    <source>
        <dbReference type="Proteomes" id="UP001652626"/>
    </source>
</evidence>
<dbReference type="CDD" id="cd20235">
    <property type="entry name" value="PFM_spherulin-2a-like"/>
    <property type="match status" value="1"/>
</dbReference>
<evidence type="ECO:0000313" key="3">
    <source>
        <dbReference type="RefSeq" id="XP_026501755.2"/>
    </source>
</evidence>
<feature type="signal peptide" evidence="1">
    <location>
        <begin position="1"/>
        <end position="17"/>
    </location>
</feature>
<keyword evidence="1" id="KW-0732">Signal</keyword>
<accession>A0A8B8IX74</accession>
<proteinExistence type="predicted"/>
<dbReference type="OrthoDB" id="7405779at2759"/>
<gene>
    <name evidence="3" type="primary">LOC113404896</name>
</gene>
<sequence length="292" mass="33061">MVSKLFPILFMLPAIYAKIEVDITAKNNEVNDVHITGASVAILGEKDKSTFGLTEDNLKKAMEKMGMNPDNIFFNSPTPWGDLFKTLLWEPTRMSFEPKKASILSKNSEQVLIKSKNIHNKNAEPLTLKIDMKQLVKNTVTSKWSKEGELEVGNIHYKFNLNVPEIEDFSFMSNGLEDMERFVPMTIGGMSEITLKPKQDVVAELYATATHTMVRVDYETRLTGNVALNFDKKYEGHRFWSVDINMLLTAGELKKVVHSSEIIEVVHFSEPKVLVKDATTGHVIFTAPLKMY</sequence>
<keyword evidence="2" id="KW-1185">Reference proteome</keyword>
<reference evidence="3" key="1">
    <citation type="submission" date="2025-08" db="UniProtKB">
        <authorList>
            <consortium name="RefSeq"/>
        </authorList>
    </citation>
    <scope>IDENTIFICATION</scope>
    <source>
        <tissue evidence="3">Whole body</tissue>
    </source>
</reference>
<dbReference type="OMA" id="EVGNIHY"/>
<protein>
    <submittedName>
        <fullName evidence="3">Spherulin-2A-like</fullName>
    </submittedName>
</protein>
<dbReference type="Proteomes" id="UP001652626">
    <property type="component" value="Chromosome 27"/>
</dbReference>
<organism evidence="2 3">
    <name type="scientific">Vanessa tameamea</name>
    <name type="common">Kamehameha butterfly</name>
    <dbReference type="NCBI Taxonomy" id="334116"/>
    <lineage>
        <taxon>Eukaryota</taxon>
        <taxon>Metazoa</taxon>
        <taxon>Ecdysozoa</taxon>
        <taxon>Arthropoda</taxon>
        <taxon>Hexapoda</taxon>
        <taxon>Insecta</taxon>
        <taxon>Pterygota</taxon>
        <taxon>Neoptera</taxon>
        <taxon>Endopterygota</taxon>
        <taxon>Lepidoptera</taxon>
        <taxon>Glossata</taxon>
        <taxon>Ditrysia</taxon>
        <taxon>Papilionoidea</taxon>
        <taxon>Nymphalidae</taxon>
        <taxon>Nymphalinae</taxon>
        <taxon>Vanessa</taxon>
    </lineage>
</organism>
<feature type="chain" id="PRO_5045744397" evidence="1">
    <location>
        <begin position="18"/>
        <end position="292"/>
    </location>
</feature>
<dbReference type="RefSeq" id="XP_026501755.2">
    <property type="nucleotide sequence ID" value="XM_026645970.2"/>
</dbReference>